<keyword evidence="1" id="KW-0812">Transmembrane</keyword>
<evidence type="ECO:0008006" key="4">
    <source>
        <dbReference type="Google" id="ProtNLM"/>
    </source>
</evidence>
<accession>A0A067T4D9</accession>
<name>A0A067T4D9_GALM3</name>
<dbReference type="Proteomes" id="UP000027222">
    <property type="component" value="Unassembled WGS sequence"/>
</dbReference>
<proteinExistence type="predicted"/>
<feature type="non-terminal residue" evidence="2">
    <location>
        <position position="1"/>
    </location>
</feature>
<reference evidence="3" key="1">
    <citation type="journal article" date="2014" name="Proc. Natl. Acad. Sci. U.S.A.">
        <title>Extensive sampling of basidiomycete genomes demonstrates inadequacy of the white-rot/brown-rot paradigm for wood decay fungi.</title>
        <authorList>
            <person name="Riley R."/>
            <person name="Salamov A.A."/>
            <person name="Brown D.W."/>
            <person name="Nagy L.G."/>
            <person name="Floudas D."/>
            <person name="Held B.W."/>
            <person name="Levasseur A."/>
            <person name="Lombard V."/>
            <person name="Morin E."/>
            <person name="Otillar R."/>
            <person name="Lindquist E.A."/>
            <person name="Sun H."/>
            <person name="LaButti K.M."/>
            <person name="Schmutz J."/>
            <person name="Jabbour D."/>
            <person name="Luo H."/>
            <person name="Baker S.E."/>
            <person name="Pisabarro A.G."/>
            <person name="Walton J.D."/>
            <person name="Blanchette R.A."/>
            <person name="Henrissat B."/>
            <person name="Martin F."/>
            <person name="Cullen D."/>
            <person name="Hibbett D.S."/>
            <person name="Grigoriev I.V."/>
        </authorList>
    </citation>
    <scope>NUCLEOTIDE SEQUENCE [LARGE SCALE GENOMIC DNA]</scope>
    <source>
        <strain evidence="3">CBS 339.88</strain>
    </source>
</reference>
<protein>
    <recommendedName>
        <fullName evidence="4">MARVEL domain-containing protein</fullName>
    </recommendedName>
</protein>
<feature type="transmembrane region" description="Helical" evidence="1">
    <location>
        <begin position="83"/>
        <end position="105"/>
    </location>
</feature>
<keyword evidence="1" id="KW-0472">Membrane</keyword>
<gene>
    <name evidence="2" type="ORF">GALMADRAFT_42244</name>
</gene>
<keyword evidence="1" id="KW-1133">Transmembrane helix</keyword>
<feature type="non-terminal residue" evidence="2">
    <location>
        <position position="122"/>
    </location>
</feature>
<dbReference type="STRING" id="685588.A0A067T4D9"/>
<dbReference type="EMBL" id="KL142375">
    <property type="protein sequence ID" value="KDR78035.1"/>
    <property type="molecule type" value="Genomic_DNA"/>
</dbReference>
<evidence type="ECO:0000313" key="2">
    <source>
        <dbReference type="EMBL" id="KDR78035.1"/>
    </source>
</evidence>
<dbReference type="OrthoDB" id="3227739at2759"/>
<dbReference type="AlphaFoldDB" id="A0A067T4D9"/>
<keyword evidence="3" id="KW-1185">Reference proteome</keyword>
<organism evidence="2 3">
    <name type="scientific">Galerina marginata (strain CBS 339.88)</name>
    <dbReference type="NCBI Taxonomy" id="685588"/>
    <lineage>
        <taxon>Eukaryota</taxon>
        <taxon>Fungi</taxon>
        <taxon>Dikarya</taxon>
        <taxon>Basidiomycota</taxon>
        <taxon>Agaricomycotina</taxon>
        <taxon>Agaricomycetes</taxon>
        <taxon>Agaricomycetidae</taxon>
        <taxon>Agaricales</taxon>
        <taxon>Agaricineae</taxon>
        <taxon>Strophariaceae</taxon>
        <taxon>Galerina</taxon>
    </lineage>
</organism>
<feature type="transmembrane region" description="Helical" evidence="1">
    <location>
        <begin position="6"/>
        <end position="26"/>
    </location>
</feature>
<dbReference type="HOGENOM" id="CLU_095057_2_0_1"/>
<evidence type="ECO:0000313" key="3">
    <source>
        <dbReference type="Proteomes" id="UP000027222"/>
    </source>
</evidence>
<sequence>DATVVELLVTSALATIFSIWFTIAILKRLGRGPFATYLAELISLFILWFMFLIGAAVFTHRYLHLKECRAHYKTCRILETIKAFSWICWIFTTFLIISTLSNMAFRKHDFFGPVHGRADTAT</sequence>
<feature type="transmembrane region" description="Helical" evidence="1">
    <location>
        <begin position="38"/>
        <end position="63"/>
    </location>
</feature>
<evidence type="ECO:0000256" key="1">
    <source>
        <dbReference type="SAM" id="Phobius"/>
    </source>
</evidence>